<name>A0A2S1QYR0_9FLAO</name>
<accession>A0A2S1QYR0</accession>
<keyword evidence="2" id="KW-1185">Reference proteome</keyword>
<sequence length="438" mass="51612">MGAFFVILVIRFTYYNIMIKIVFNLVEFLPEETPTDNCIWCNKPNKKNAAHIISKQLLKSNLKSNILKHSVCTYCNSVFGKHIEDWFLKYSPIATFKDIVYSKRKLNHLKYIPNFIWLDSISEWVVIDHSNIENVINPQLLLSSENTLALFLTYHSEEQYIAEGITYSEIFKFSFKNKDYTRYINKKLPKNFSPRFFIYKNKVIVIANNERDLDRIINKYTSSINKKSKTEISSIEELITSDYLVHYQWSFSKYLKWASKISFEFLSLIESPLFVSASAFSDFRKHMVNPYSYKNDDKHTVPYILGKGYEVNRLSPAGWVGMFLKIEKKILLPYFNSINKNCHKIFIYELDGLLLSTVQIFNIEPCQIILAKGVQLEKIYYIEYDYDNDSLKFYYTERKLFNSASNLLDFSRIDDVFQIPSSTQAIVAMDENMRKLFL</sequence>
<dbReference type="AlphaFoldDB" id="A0A2S1QYR0"/>
<dbReference type="EMBL" id="CP029186">
    <property type="protein sequence ID" value="AWH85557.1"/>
    <property type="molecule type" value="Genomic_DNA"/>
</dbReference>
<proteinExistence type="predicted"/>
<dbReference type="KEGG" id="falb:HYN59_10740"/>
<organism evidence="1 2">
    <name type="scientific">Flavobacterium album</name>
    <dbReference type="NCBI Taxonomy" id="2175091"/>
    <lineage>
        <taxon>Bacteria</taxon>
        <taxon>Pseudomonadati</taxon>
        <taxon>Bacteroidota</taxon>
        <taxon>Flavobacteriia</taxon>
        <taxon>Flavobacteriales</taxon>
        <taxon>Flavobacteriaceae</taxon>
        <taxon>Flavobacterium</taxon>
    </lineage>
</organism>
<reference evidence="1 2" key="1">
    <citation type="submission" date="2018-04" db="EMBL/GenBank/DDBJ databases">
        <title>Genome sequencing of Flavobacterium sp. HYN0059.</title>
        <authorList>
            <person name="Yi H."/>
            <person name="Baek C."/>
        </authorList>
    </citation>
    <scope>NUCLEOTIDE SEQUENCE [LARGE SCALE GENOMIC DNA]</scope>
    <source>
        <strain evidence="1 2">HYN0059</strain>
    </source>
</reference>
<evidence type="ECO:0000313" key="1">
    <source>
        <dbReference type="EMBL" id="AWH85557.1"/>
    </source>
</evidence>
<protein>
    <submittedName>
        <fullName evidence="1">Uncharacterized protein</fullName>
    </submittedName>
</protein>
<dbReference type="Proteomes" id="UP000244929">
    <property type="component" value="Chromosome"/>
</dbReference>
<gene>
    <name evidence="1" type="ORF">HYN59_10740</name>
</gene>
<evidence type="ECO:0000313" key="2">
    <source>
        <dbReference type="Proteomes" id="UP000244929"/>
    </source>
</evidence>